<dbReference type="Proteomes" id="UP000821866">
    <property type="component" value="Chromosome 6"/>
</dbReference>
<name>A0A9J6DM12_RHIMP</name>
<dbReference type="EMBL" id="JABSTU010000008">
    <property type="protein sequence ID" value="KAH8022961.1"/>
    <property type="molecule type" value="Genomic_DNA"/>
</dbReference>
<dbReference type="PANTHER" id="PTHR45036">
    <property type="entry name" value="METHYLTRANSFERASE LIKE 7B"/>
    <property type="match status" value="1"/>
</dbReference>
<gene>
    <name evidence="1" type="ORF">HPB51_006391</name>
</gene>
<sequence length="105" mass="11994">MEFLSRFNLSFLSQKGTPPKRGHCVYLQGGRLLFAEHVGHKKGTFARFMQDLLAPLVQYMTGGCYMNRDSGRVFQEAGFEYVQVEEVDLDLPFQYSYHVYGVATA</sequence>
<dbReference type="PANTHER" id="PTHR45036:SF1">
    <property type="entry name" value="METHYLTRANSFERASE LIKE 7A"/>
    <property type="match status" value="1"/>
</dbReference>
<comment type="caution">
    <text evidence="1">The sequence shown here is derived from an EMBL/GenBank/DDBJ whole genome shotgun (WGS) entry which is preliminary data.</text>
</comment>
<dbReference type="AlphaFoldDB" id="A0A9J6DM12"/>
<reference evidence="1" key="2">
    <citation type="submission" date="2021-09" db="EMBL/GenBank/DDBJ databases">
        <authorList>
            <person name="Jia N."/>
            <person name="Wang J."/>
            <person name="Shi W."/>
            <person name="Du L."/>
            <person name="Sun Y."/>
            <person name="Zhan W."/>
            <person name="Jiang J."/>
            <person name="Wang Q."/>
            <person name="Zhang B."/>
            <person name="Ji P."/>
            <person name="Sakyi L.B."/>
            <person name="Cui X."/>
            <person name="Yuan T."/>
            <person name="Jiang B."/>
            <person name="Yang W."/>
            <person name="Lam T.T.-Y."/>
            <person name="Chang Q."/>
            <person name="Ding S."/>
            <person name="Wang X."/>
            <person name="Zhu J."/>
            <person name="Ruan X."/>
            <person name="Zhao L."/>
            <person name="Wei J."/>
            <person name="Que T."/>
            <person name="Du C."/>
            <person name="Cheng J."/>
            <person name="Dai P."/>
            <person name="Han X."/>
            <person name="Huang E."/>
            <person name="Gao Y."/>
            <person name="Liu J."/>
            <person name="Shao H."/>
            <person name="Ye R."/>
            <person name="Li L."/>
            <person name="Wei W."/>
            <person name="Wang X."/>
            <person name="Wang C."/>
            <person name="Huo Q."/>
            <person name="Li W."/>
            <person name="Guo W."/>
            <person name="Chen H."/>
            <person name="Chen S."/>
            <person name="Zhou L."/>
            <person name="Zhou L."/>
            <person name="Ni X."/>
            <person name="Tian J."/>
            <person name="Zhou Y."/>
            <person name="Sheng Y."/>
            <person name="Liu T."/>
            <person name="Pan Y."/>
            <person name="Xia L."/>
            <person name="Li J."/>
            <person name="Zhao F."/>
            <person name="Cao W."/>
        </authorList>
    </citation>
    <scope>NUCLEOTIDE SEQUENCE</scope>
    <source>
        <strain evidence="1">Rmic-2018</strain>
        <tissue evidence="1">Larvae</tissue>
    </source>
</reference>
<organism evidence="1 2">
    <name type="scientific">Rhipicephalus microplus</name>
    <name type="common">Cattle tick</name>
    <name type="synonym">Boophilus microplus</name>
    <dbReference type="NCBI Taxonomy" id="6941"/>
    <lineage>
        <taxon>Eukaryota</taxon>
        <taxon>Metazoa</taxon>
        <taxon>Ecdysozoa</taxon>
        <taxon>Arthropoda</taxon>
        <taxon>Chelicerata</taxon>
        <taxon>Arachnida</taxon>
        <taxon>Acari</taxon>
        <taxon>Parasitiformes</taxon>
        <taxon>Ixodida</taxon>
        <taxon>Ixodoidea</taxon>
        <taxon>Ixodidae</taxon>
        <taxon>Rhipicephalinae</taxon>
        <taxon>Rhipicephalus</taxon>
        <taxon>Boophilus</taxon>
    </lineage>
</organism>
<protein>
    <submittedName>
        <fullName evidence="1">Uncharacterized protein</fullName>
    </submittedName>
</protein>
<dbReference type="VEuPathDB" id="VectorBase:LOC119172535"/>
<reference evidence="1" key="1">
    <citation type="journal article" date="2020" name="Cell">
        <title>Large-Scale Comparative Analyses of Tick Genomes Elucidate Their Genetic Diversity and Vector Capacities.</title>
        <authorList>
            <consortium name="Tick Genome and Microbiome Consortium (TIGMIC)"/>
            <person name="Jia N."/>
            <person name="Wang J."/>
            <person name="Shi W."/>
            <person name="Du L."/>
            <person name="Sun Y."/>
            <person name="Zhan W."/>
            <person name="Jiang J.F."/>
            <person name="Wang Q."/>
            <person name="Zhang B."/>
            <person name="Ji P."/>
            <person name="Bell-Sakyi L."/>
            <person name="Cui X.M."/>
            <person name="Yuan T.T."/>
            <person name="Jiang B.G."/>
            <person name="Yang W.F."/>
            <person name="Lam T.T."/>
            <person name="Chang Q.C."/>
            <person name="Ding S.J."/>
            <person name="Wang X.J."/>
            <person name="Zhu J.G."/>
            <person name="Ruan X.D."/>
            <person name="Zhao L."/>
            <person name="Wei J.T."/>
            <person name="Ye R.Z."/>
            <person name="Que T.C."/>
            <person name="Du C.H."/>
            <person name="Zhou Y.H."/>
            <person name="Cheng J.X."/>
            <person name="Dai P.F."/>
            <person name="Guo W.B."/>
            <person name="Han X.H."/>
            <person name="Huang E.J."/>
            <person name="Li L.F."/>
            <person name="Wei W."/>
            <person name="Gao Y.C."/>
            <person name="Liu J.Z."/>
            <person name="Shao H.Z."/>
            <person name="Wang X."/>
            <person name="Wang C.C."/>
            <person name="Yang T.C."/>
            <person name="Huo Q.B."/>
            <person name="Li W."/>
            <person name="Chen H.Y."/>
            <person name="Chen S.E."/>
            <person name="Zhou L.G."/>
            <person name="Ni X.B."/>
            <person name="Tian J.H."/>
            <person name="Sheng Y."/>
            <person name="Liu T."/>
            <person name="Pan Y.S."/>
            <person name="Xia L.Y."/>
            <person name="Li J."/>
            <person name="Zhao F."/>
            <person name="Cao W.C."/>
        </authorList>
    </citation>
    <scope>NUCLEOTIDE SEQUENCE</scope>
    <source>
        <strain evidence="1">Rmic-2018</strain>
    </source>
</reference>
<evidence type="ECO:0000313" key="2">
    <source>
        <dbReference type="Proteomes" id="UP000821866"/>
    </source>
</evidence>
<keyword evidence="2" id="KW-1185">Reference proteome</keyword>
<proteinExistence type="predicted"/>
<accession>A0A9J6DM12</accession>
<dbReference type="InterPro" id="IPR052356">
    <property type="entry name" value="Thiol_S-MT"/>
</dbReference>
<evidence type="ECO:0000313" key="1">
    <source>
        <dbReference type="EMBL" id="KAH8022961.1"/>
    </source>
</evidence>